<organism evidence="3 4">
    <name type="scientific">Endozoicomonas numazuensis</name>
    <dbReference type="NCBI Taxonomy" id="1137799"/>
    <lineage>
        <taxon>Bacteria</taxon>
        <taxon>Pseudomonadati</taxon>
        <taxon>Pseudomonadota</taxon>
        <taxon>Gammaproteobacteria</taxon>
        <taxon>Oceanospirillales</taxon>
        <taxon>Endozoicomonadaceae</taxon>
        <taxon>Endozoicomonas</taxon>
    </lineage>
</organism>
<sequence>MRSHLNDFSRRFYRSGQNNCSWLNNRSWLNKLLVATLSLFMITSAWAAETKTKHATLKLPVKSELLVLDGTNAKDLDFTVEANKPITLSDERHQVVFQLSDVVTDGGDRNRFTSKPFILTFHPIAGQRYSIDAPKLKNMRQAESINSNPTSKITLMNAKGESVPFEFATLPTKGIQFGRNYAADVQKFNRTDSPAAASEFSGMGVFAEQNTGFANASQNEKIYGSAANKEGDANMSASMLRYWFEKADPATQKAFINWAQEQVTRETR</sequence>
<comment type="caution">
    <text evidence="3">The sequence shown here is derived from an EMBL/GenBank/DDBJ whole genome shotgun (WGS) entry which is preliminary data.</text>
</comment>
<accession>A0A081NM29</accession>
<dbReference type="Proteomes" id="UP000028073">
    <property type="component" value="Unassembled WGS sequence"/>
</dbReference>
<dbReference type="Pfam" id="PF09829">
    <property type="entry name" value="DUF2057"/>
    <property type="match status" value="1"/>
</dbReference>
<keyword evidence="4" id="KW-1185">Reference proteome</keyword>
<dbReference type="eggNOG" id="COG3110">
    <property type="taxonomic scope" value="Bacteria"/>
</dbReference>
<dbReference type="InterPro" id="IPR018635">
    <property type="entry name" value="UPF0319"/>
</dbReference>
<gene>
    <name evidence="3" type="ORF">GZ78_06130</name>
</gene>
<comment type="similarity">
    <text evidence="1">Belongs to the UPF0319 family.</text>
</comment>
<protein>
    <submittedName>
        <fullName evidence="3">Uncharacterized protein</fullName>
    </submittedName>
</protein>
<dbReference type="OrthoDB" id="7058190at2"/>
<dbReference type="STRING" id="1137799.GZ78_06130"/>
<dbReference type="AlphaFoldDB" id="A0A081NM29"/>
<evidence type="ECO:0000313" key="3">
    <source>
        <dbReference type="EMBL" id="KEQ19502.1"/>
    </source>
</evidence>
<dbReference type="PANTHER" id="PTHR38108">
    <property type="entry name" value="UPF0319 PROTEIN YCCT"/>
    <property type="match status" value="1"/>
</dbReference>
<dbReference type="PANTHER" id="PTHR38108:SF1">
    <property type="entry name" value="UPF0319 PROTEIN YCCT"/>
    <property type="match status" value="1"/>
</dbReference>
<evidence type="ECO:0000313" key="4">
    <source>
        <dbReference type="Proteomes" id="UP000028073"/>
    </source>
</evidence>
<name>A0A081NM29_9GAMM</name>
<dbReference type="RefSeq" id="WP_034833379.1">
    <property type="nucleotide sequence ID" value="NZ_JOKH01000001.1"/>
</dbReference>
<keyword evidence="2" id="KW-0732">Signal</keyword>
<evidence type="ECO:0000256" key="2">
    <source>
        <dbReference type="ARBA" id="ARBA00022729"/>
    </source>
</evidence>
<dbReference type="EMBL" id="JOKH01000001">
    <property type="protein sequence ID" value="KEQ19502.1"/>
    <property type="molecule type" value="Genomic_DNA"/>
</dbReference>
<reference evidence="3 4" key="1">
    <citation type="submission" date="2014-06" db="EMBL/GenBank/DDBJ databases">
        <title>Whole Genome Sequences of Three Symbiotic Endozoicomonas Bacteria.</title>
        <authorList>
            <person name="Neave M.J."/>
            <person name="Apprill A."/>
            <person name="Voolstra C.R."/>
        </authorList>
    </citation>
    <scope>NUCLEOTIDE SEQUENCE [LARGE SCALE GENOMIC DNA]</scope>
    <source>
        <strain evidence="3 4">DSM 25634</strain>
    </source>
</reference>
<proteinExistence type="inferred from homology"/>
<evidence type="ECO:0000256" key="1">
    <source>
        <dbReference type="ARBA" id="ARBA00008490"/>
    </source>
</evidence>